<comment type="caution">
    <text evidence="1">The sequence shown here is derived from an EMBL/GenBank/DDBJ whole genome shotgun (WGS) entry which is preliminary data.</text>
</comment>
<organism evidence="1">
    <name type="scientific">invertebrate metagenome</name>
    <dbReference type="NCBI Taxonomy" id="1711999"/>
    <lineage>
        <taxon>unclassified sequences</taxon>
        <taxon>metagenomes</taxon>
        <taxon>organismal metagenomes</taxon>
    </lineage>
</organism>
<gene>
    <name evidence="1" type="ORF">CI610_01901</name>
</gene>
<evidence type="ECO:0000313" key="1">
    <source>
        <dbReference type="EMBL" id="PJE79152.1"/>
    </source>
</evidence>
<reference evidence="1" key="1">
    <citation type="journal article" date="2017" name="Appl. Environ. Microbiol.">
        <title>Molecular characterization of an Endozoicomonas-like organism causing infection in king scallop Pecten maximus L.</title>
        <authorList>
            <person name="Cano I."/>
            <person name="van Aerle R."/>
            <person name="Ross S."/>
            <person name="Verner-Jeffreys D.W."/>
            <person name="Paley R.K."/>
            <person name="Rimmer G."/>
            <person name="Ryder D."/>
            <person name="Hooper P."/>
            <person name="Stone D."/>
            <person name="Feist S.W."/>
        </authorList>
    </citation>
    <scope>NUCLEOTIDE SEQUENCE</scope>
</reference>
<sequence length="37" mass="4582">MNTQTKHYKQLTQDKRYQLHALLQNDFFKQLLSLRCE</sequence>
<protein>
    <submittedName>
        <fullName evidence="1">Uncharacterized protein</fullName>
    </submittedName>
</protein>
<dbReference type="EMBL" id="NSIT01000092">
    <property type="protein sequence ID" value="PJE79152.1"/>
    <property type="molecule type" value="Genomic_DNA"/>
</dbReference>
<dbReference type="AlphaFoldDB" id="A0A2H9T7F5"/>
<name>A0A2H9T7F5_9ZZZZ</name>
<proteinExistence type="predicted"/>
<accession>A0A2H9T7F5</accession>